<keyword evidence="1" id="KW-0472">Membrane</keyword>
<proteinExistence type="predicted"/>
<name>A0ABP7ZJT9_9MICO</name>
<feature type="transmembrane region" description="Helical" evidence="1">
    <location>
        <begin position="193"/>
        <end position="213"/>
    </location>
</feature>
<comment type="caution">
    <text evidence="2">The sequence shown here is derived from an EMBL/GenBank/DDBJ whole genome shotgun (WGS) entry which is preliminary data.</text>
</comment>
<keyword evidence="3" id="KW-1185">Reference proteome</keyword>
<gene>
    <name evidence="2" type="ORF">GCM10022286_17200</name>
</gene>
<reference evidence="2" key="1">
    <citation type="journal article" date="2014" name="Int. J. Syst. Evol. Microbiol.">
        <title>Complete genome of a new Firmicutes species belonging to the dominant human colonic microbiota ('Ruminococcus bicirculans') reveals two chromosomes and a selective capacity to utilize plant glucans.</title>
        <authorList>
            <consortium name="NISC Comparative Sequencing Program"/>
            <person name="Wegmann U."/>
            <person name="Louis P."/>
            <person name="Goesmann A."/>
            <person name="Henrissat B."/>
            <person name="Duncan S.H."/>
            <person name="Flint H.J."/>
        </authorList>
    </citation>
    <scope>NUCLEOTIDE SEQUENCE</scope>
    <source>
        <strain evidence="2">JCM 17590</strain>
    </source>
</reference>
<evidence type="ECO:0000313" key="2">
    <source>
        <dbReference type="EMBL" id="GAA4160731.1"/>
    </source>
</evidence>
<feature type="transmembrane region" description="Helical" evidence="1">
    <location>
        <begin position="135"/>
        <end position="156"/>
    </location>
</feature>
<evidence type="ECO:0000313" key="3">
    <source>
        <dbReference type="Proteomes" id="UP001415169"/>
    </source>
</evidence>
<keyword evidence="1" id="KW-1133">Transmembrane helix</keyword>
<reference evidence="2" key="2">
    <citation type="submission" date="2023-12" db="EMBL/GenBank/DDBJ databases">
        <authorList>
            <person name="Sun Q."/>
            <person name="Inoue M."/>
        </authorList>
    </citation>
    <scope>NUCLEOTIDE SEQUENCE</scope>
    <source>
        <strain evidence="2">JCM 17590</strain>
    </source>
</reference>
<evidence type="ECO:0000256" key="1">
    <source>
        <dbReference type="SAM" id="Phobius"/>
    </source>
</evidence>
<sequence length="263" mass="27916">MTGPRQPAAAPRRAGRTWGLVLSVLGVVATLVALVVTLFAPNAMVVLVLVLAAACLLIPGEQLRRGVMMVNPNPPATALPTASVISRFRPLSLRWHAIWAALGLLVCLVLVLVPALESLLGRVIPPFGYALDFAWNWLIIGWFGWAIEAAALASLYKKAHYLKVTGRAGDRIGRGAPRAALWRFITYRWRLDLWVAGVGGAAFGLGLVTPALADPRIPGDVASALGFSGLMLVVGAGVFAAGLWMSSNYWKAGRPLGSGESYS</sequence>
<feature type="transmembrane region" description="Helical" evidence="1">
    <location>
        <begin position="20"/>
        <end position="37"/>
    </location>
</feature>
<organism evidence="2 3">
    <name type="scientific">Gryllotalpicola daejeonensis</name>
    <dbReference type="NCBI Taxonomy" id="993087"/>
    <lineage>
        <taxon>Bacteria</taxon>
        <taxon>Bacillati</taxon>
        <taxon>Actinomycetota</taxon>
        <taxon>Actinomycetes</taxon>
        <taxon>Micrococcales</taxon>
        <taxon>Microbacteriaceae</taxon>
        <taxon>Gryllotalpicola</taxon>
    </lineage>
</organism>
<feature type="transmembrane region" description="Helical" evidence="1">
    <location>
        <begin position="97"/>
        <end position="115"/>
    </location>
</feature>
<dbReference type="Proteomes" id="UP001415169">
    <property type="component" value="Unassembled WGS sequence"/>
</dbReference>
<keyword evidence="1" id="KW-0812">Transmembrane</keyword>
<dbReference type="RefSeq" id="WP_344791352.1">
    <property type="nucleotide sequence ID" value="NZ_BAABBV010000001.1"/>
</dbReference>
<dbReference type="EMBL" id="BAABBV010000001">
    <property type="protein sequence ID" value="GAA4160731.1"/>
    <property type="molecule type" value="Genomic_DNA"/>
</dbReference>
<feature type="transmembrane region" description="Helical" evidence="1">
    <location>
        <begin position="225"/>
        <end position="245"/>
    </location>
</feature>
<feature type="transmembrane region" description="Helical" evidence="1">
    <location>
        <begin position="43"/>
        <end position="60"/>
    </location>
</feature>
<protein>
    <submittedName>
        <fullName evidence="2">Uncharacterized protein</fullName>
    </submittedName>
</protein>
<accession>A0ABP7ZJT9</accession>